<dbReference type="PROSITE" id="PS50850">
    <property type="entry name" value="MFS"/>
    <property type="match status" value="1"/>
</dbReference>
<dbReference type="CDD" id="cd06173">
    <property type="entry name" value="MFS_MefA_like"/>
    <property type="match status" value="1"/>
</dbReference>
<dbReference type="Gene3D" id="1.20.1250.20">
    <property type="entry name" value="MFS general substrate transporter like domains"/>
    <property type="match status" value="2"/>
</dbReference>
<gene>
    <name evidence="9" type="ORF">GCM10023335_54950</name>
</gene>
<keyword evidence="10" id="KW-1185">Reference proteome</keyword>
<dbReference type="PANTHER" id="PTHR23513:SF6">
    <property type="entry name" value="MAJOR FACILITATOR SUPERFAMILY ASSOCIATED DOMAIN-CONTAINING PROTEIN"/>
    <property type="match status" value="1"/>
</dbReference>
<organism evidence="9 10">
    <name type="scientific">Streptomyces siamensis</name>
    <dbReference type="NCBI Taxonomy" id="1274986"/>
    <lineage>
        <taxon>Bacteria</taxon>
        <taxon>Bacillati</taxon>
        <taxon>Actinomycetota</taxon>
        <taxon>Actinomycetes</taxon>
        <taxon>Kitasatosporales</taxon>
        <taxon>Streptomycetaceae</taxon>
        <taxon>Streptomyces</taxon>
    </lineage>
</organism>
<evidence type="ECO:0000256" key="6">
    <source>
        <dbReference type="ARBA" id="ARBA00023136"/>
    </source>
</evidence>
<dbReference type="Pfam" id="PF05977">
    <property type="entry name" value="MFS_3"/>
    <property type="match status" value="1"/>
</dbReference>
<feature type="transmembrane region" description="Helical" evidence="7">
    <location>
        <begin position="102"/>
        <end position="123"/>
    </location>
</feature>
<evidence type="ECO:0000259" key="8">
    <source>
        <dbReference type="PROSITE" id="PS50850"/>
    </source>
</evidence>
<evidence type="ECO:0000256" key="3">
    <source>
        <dbReference type="ARBA" id="ARBA00022475"/>
    </source>
</evidence>
<feature type="domain" description="Major facilitator superfamily (MFS) profile" evidence="8">
    <location>
        <begin position="177"/>
        <end position="377"/>
    </location>
</feature>
<keyword evidence="2" id="KW-0813">Transport</keyword>
<evidence type="ECO:0000256" key="5">
    <source>
        <dbReference type="ARBA" id="ARBA00022989"/>
    </source>
</evidence>
<sequence>MLLASFIPQIVLGSLAGVFVDRWDLRRTMVTANVLLSLGLLPLLAVHRPGQIWIVYAVVASEGCVQQFFTPAQQSLLPRLVGDDHLVTANAFNSHNSDLSRLIGSALGGAVAAAGGINLLALLDTVSFLLSAASIAAIPTAPRAERTSCAHPEIRARVRQLGAEWADGIRLCLHQHVLRVIVVFLLVTSVGEGIMSTLFAPFVRSVLHAISATYGLIVAAQAIGGIGGGLLAASIGSRLPATRAMGWAAIAFGLIDLAVFLYPLHVAAAWPAIVLMILVGFPGALMVTSVMTLLQRCTTGSHRGRVFGALGAAEGIAIVSGTCAAGFLGQSVGIVPVLAAQGVGYVLAGMLVVVLLRRESAGHAAPERRMHESRVGR</sequence>
<comment type="caution">
    <text evidence="9">The sequence shown here is derived from an EMBL/GenBank/DDBJ whole genome shotgun (WGS) entry which is preliminary data.</text>
</comment>
<name>A0ABP9J8F7_9ACTN</name>
<evidence type="ECO:0000313" key="9">
    <source>
        <dbReference type="EMBL" id="GAA5022780.1"/>
    </source>
</evidence>
<evidence type="ECO:0000313" key="10">
    <source>
        <dbReference type="Proteomes" id="UP001501759"/>
    </source>
</evidence>
<dbReference type="EMBL" id="BAABKB010000023">
    <property type="protein sequence ID" value="GAA5022780.1"/>
    <property type="molecule type" value="Genomic_DNA"/>
</dbReference>
<keyword evidence="6 7" id="KW-0472">Membrane</keyword>
<evidence type="ECO:0000256" key="4">
    <source>
        <dbReference type="ARBA" id="ARBA00022692"/>
    </source>
</evidence>
<evidence type="ECO:0000256" key="1">
    <source>
        <dbReference type="ARBA" id="ARBA00004651"/>
    </source>
</evidence>
<reference evidence="10" key="1">
    <citation type="journal article" date="2019" name="Int. J. Syst. Evol. Microbiol.">
        <title>The Global Catalogue of Microorganisms (GCM) 10K type strain sequencing project: providing services to taxonomists for standard genome sequencing and annotation.</title>
        <authorList>
            <consortium name="The Broad Institute Genomics Platform"/>
            <consortium name="The Broad Institute Genome Sequencing Center for Infectious Disease"/>
            <person name="Wu L."/>
            <person name="Ma J."/>
        </authorList>
    </citation>
    <scope>NUCLEOTIDE SEQUENCE [LARGE SCALE GENOMIC DNA]</scope>
    <source>
        <strain evidence="10">JCM 18409</strain>
    </source>
</reference>
<dbReference type="PANTHER" id="PTHR23513">
    <property type="entry name" value="INTEGRAL MEMBRANE EFFLUX PROTEIN-RELATED"/>
    <property type="match status" value="1"/>
</dbReference>
<feature type="transmembrane region" description="Helical" evidence="7">
    <location>
        <begin position="306"/>
        <end position="328"/>
    </location>
</feature>
<keyword evidence="4 7" id="KW-0812">Transmembrane</keyword>
<comment type="subcellular location">
    <subcellularLocation>
        <location evidence="1">Cell membrane</location>
        <topology evidence="1">Multi-pass membrane protein</topology>
    </subcellularLocation>
</comment>
<evidence type="ECO:0000256" key="2">
    <source>
        <dbReference type="ARBA" id="ARBA00022448"/>
    </source>
</evidence>
<feature type="transmembrane region" description="Helical" evidence="7">
    <location>
        <begin position="334"/>
        <end position="356"/>
    </location>
</feature>
<evidence type="ECO:0000256" key="7">
    <source>
        <dbReference type="SAM" id="Phobius"/>
    </source>
</evidence>
<proteinExistence type="predicted"/>
<feature type="transmembrane region" description="Helical" evidence="7">
    <location>
        <begin position="209"/>
        <end position="232"/>
    </location>
</feature>
<dbReference type="InterPro" id="IPR020846">
    <property type="entry name" value="MFS_dom"/>
</dbReference>
<feature type="transmembrane region" description="Helical" evidence="7">
    <location>
        <begin position="180"/>
        <end position="203"/>
    </location>
</feature>
<feature type="transmembrane region" description="Helical" evidence="7">
    <location>
        <begin position="244"/>
        <end position="262"/>
    </location>
</feature>
<protein>
    <submittedName>
        <fullName evidence="9">MFS transporter</fullName>
    </submittedName>
</protein>
<dbReference type="InterPro" id="IPR010290">
    <property type="entry name" value="TM_effector"/>
</dbReference>
<dbReference type="SUPFAM" id="SSF103473">
    <property type="entry name" value="MFS general substrate transporter"/>
    <property type="match status" value="1"/>
</dbReference>
<dbReference type="Proteomes" id="UP001501759">
    <property type="component" value="Unassembled WGS sequence"/>
</dbReference>
<keyword evidence="5 7" id="KW-1133">Transmembrane helix</keyword>
<feature type="transmembrane region" description="Helical" evidence="7">
    <location>
        <begin position="268"/>
        <end position="294"/>
    </location>
</feature>
<keyword evidence="3" id="KW-1003">Cell membrane</keyword>
<dbReference type="InterPro" id="IPR036259">
    <property type="entry name" value="MFS_trans_sf"/>
</dbReference>
<accession>A0ABP9J8F7</accession>